<evidence type="ECO:0000256" key="8">
    <source>
        <dbReference type="ARBA" id="ARBA00022840"/>
    </source>
</evidence>
<evidence type="ECO:0000313" key="14">
    <source>
        <dbReference type="Proteomes" id="UP000051952"/>
    </source>
</evidence>
<evidence type="ECO:0000256" key="9">
    <source>
        <dbReference type="ARBA" id="ARBA00022842"/>
    </source>
</evidence>
<dbReference type="Gene3D" id="3.40.1190.10">
    <property type="entry name" value="Mur-like, catalytic domain"/>
    <property type="match status" value="1"/>
</dbReference>
<sequence>MKRGYSEMLEVVNRVTASRPQRALDNLEITGRLVQRLGLDDVFSRLKFVHIAGTKGKGTCAAYTSSLLMSHGLRVGLFTSPHLVDIRERIIIDGKMLSRELFAKYFFDVYEAQQNLMNSDSELDRETASRANFFRLMFLMSLHAFASEGVEVGVMEVGIGGRIDATNVIPSTVCGITSLGMDHMEILGNTVEEIAFEKAGIMKKGVPCFSGPQLEHPSTRRVLQEHSLKVECPLVFVDPGVIPIRQWPQLSIGGEHAVNNSKIAFLLARSAAEISPMMPMTEGERIALTTTVFPGRSQIIPATAVPGGKITLFLDGAHTPESLHVATQWFLDEAKRRKGGNARNVILFYSTREASLLFRSMLPAISKGRGDGQVFVKCILASIRFPRTPVNGVQEDHKAHLLPYVEAWRKLYPETPCLPCAAPFEKWEDLQELVCGSTGELEDETAPVNVFITGSFFLVGEMLELLHKASGGAPNE</sequence>
<comment type="similarity">
    <text evidence="2">Belongs to the folylpolyglutamate synthase family.</text>
</comment>
<dbReference type="OMA" id="ATQWFLD"/>
<evidence type="ECO:0000256" key="7">
    <source>
        <dbReference type="ARBA" id="ARBA00022741"/>
    </source>
</evidence>
<evidence type="ECO:0000256" key="5">
    <source>
        <dbReference type="ARBA" id="ARBA00022598"/>
    </source>
</evidence>
<dbReference type="PANTHER" id="PTHR11136:SF5">
    <property type="entry name" value="FOLYLPOLYGLUTAMATE SYNTHASE, MITOCHONDRIAL"/>
    <property type="match status" value="1"/>
</dbReference>
<dbReference type="PANTHER" id="PTHR11136">
    <property type="entry name" value="FOLYLPOLYGLUTAMATE SYNTHASE-RELATED"/>
    <property type="match status" value="1"/>
</dbReference>
<dbReference type="NCBIfam" id="TIGR01499">
    <property type="entry name" value="folC"/>
    <property type="match status" value="1"/>
</dbReference>
<keyword evidence="4" id="KW-0554">One-carbon metabolism</keyword>
<dbReference type="OrthoDB" id="5212574at2759"/>
<dbReference type="InterPro" id="IPR036615">
    <property type="entry name" value="Mur_ligase_C_dom_sf"/>
</dbReference>
<keyword evidence="8" id="KW-0067">ATP-binding</keyword>
<dbReference type="GO" id="GO:0006730">
    <property type="term" value="P:one-carbon metabolic process"/>
    <property type="evidence" value="ECO:0007669"/>
    <property type="project" value="UniProtKB-KW"/>
</dbReference>
<keyword evidence="5" id="KW-0436">Ligase</keyword>
<dbReference type="GO" id="GO:0046872">
    <property type="term" value="F:metal ion binding"/>
    <property type="evidence" value="ECO:0007669"/>
    <property type="project" value="UniProtKB-KW"/>
</dbReference>
<dbReference type="EC" id="6.3.2.17" evidence="3"/>
<dbReference type="AlphaFoldDB" id="A0A0S4KJ93"/>
<dbReference type="EMBL" id="CYKH01001432">
    <property type="protein sequence ID" value="CUI14603.1"/>
    <property type="molecule type" value="Genomic_DNA"/>
</dbReference>
<dbReference type="UniPathway" id="UPA00850"/>
<dbReference type="VEuPathDB" id="TriTrypDB:BSAL_08360"/>
<comment type="catalytic activity">
    <reaction evidence="12">
        <text>(6S)-5,6,7,8-tetrahydrofolyl-(gamma-L-Glu)(n) + L-glutamate + ATP = (6S)-5,6,7,8-tetrahydrofolyl-(gamma-L-Glu)(n+1) + ADP + phosphate + H(+)</text>
        <dbReference type="Rhea" id="RHEA:10580"/>
        <dbReference type="Rhea" id="RHEA-COMP:14738"/>
        <dbReference type="Rhea" id="RHEA-COMP:14740"/>
        <dbReference type="ChEBI" id="CHEBI:15378"/>
        <dbReference type="ChEBI" id="CHEBI:29985"/>
        <dbReference type="ChEBI" id="CHEBI:30616"/>
        <dbReference type="ChEBI" id="CHEBI:43474"/>
        <dbReference type="ChEBI" id="CHEBI:141005"/>
        <dbReference type="ChEBI" id="CHEBI:456216"/>
        <dbReference type="EC" id="6.3.2.17"/>
    </reaction>
</comment>
<accession>A0A0S4KJ93</accession>
<dbReference type="InterPro" id="IPR036565">
    <property type="entry name" value="Mur-like_cat_sf"/>
</dbReference>
<keyword evidence="6" id="KW-0479">Metal-binding</keyword>
<dbReference type="GO" id="GO:0005524">
    <property type="term" value="F:ATP binding"/>
    <property type="evidence" value="ECO:0007669"/>
    <property type="project" value="UniProtKB-KW"/>
</dbReference>
<evidence type="ECO:0000256" key="4">
    <source>
        <dbReference type="ARBA" id="ARBA00022563"/>
    </source>
</evidence>
<protein>
    <recommendedName>
        <fullName evidence="3">tetrahydrofolate synthase</fullName>
        <ecNumber evidence="3">6.3.2.17</ecNumber>
    </recommendedName>
    <alternativeName>
        <fullName evidence="11">Folylpoly-gamma-glutamate synthetase</fullName>
    </alternativeName>
    <alternativeName>
        <fullName evidence="10">Tetrahydrofolylpolyglutamate synthase</fullName>
    </alternativeName>
</protein>
<evidence type="ECO:0000256" key="6">
    <source>
        <dbReference type="ARBA" id="ARBA00022723"/>
    </source>
</evidence>
<comment type="pathway">
    <text evidence="1">Cofactor biosynthesis; tetrahydrofolylpolyglutamate biosynthesis.</text>
</comment>
<gene>
    <name evidence="13" type="ORF">BSAL_08360</name>
</gene>
<dbReference type="PROSITE" id="PS01011">
    <property type="entry name" value="FOLYLPOLYGLU_SYNT_1"/>
    <property type="match status" value="1"/>
</dbReference>
<dbReference type="GO" id="GO:0004326">
    <property type="term" value="F:tetrahydrofolylpolyglutamate synthase activity"/>
    <property type="evidence" value="ECO:0007669"/>
    <property type="project" value="UniProtKB-EC"/>
</dbReference>
<keyword evidence="7" id="KW-0547">Nucleotide-binding</keyword>
<dbReference type="PROSITE" id="PS01012">
    <property type="entry name" value="FOLYLPOLYGLU_SYNT_2"/>
    <property type="match status" value="1"/>
</dbReference>
<evidence type="ECO:0000256" key="12">
    <source>
        <dbReference type="ARBA" id="ARBA00047493"/>
    </source>
</evidence>
<evidence type="ECO:0000256" key="11">
    <source>
        <dbReference type="ARBA" id="ARBA00030876"/>
    </source>
</evidence>
<keyword evidence="14" id="KW-1185">Reference proteome</keyword>
<name>A0A0S4KJ93_BODSA</name>
<proteinExistence type="inferred from homology"/>
<evidence type="ECO:0000256" key="3">
    <source>
        <dbReference type="ARBA" id="ARBA00013025"/>
    </source>
</evidence>
<dbReference type="Gene3D" id="3.90.190.20">
    <property type="entry name" value="Mur ligase, C-terminal domain"/>
    <property type="match status" value="1"/>
</dbReference>
<dbReference type="Proteomes" id="UP000051952">
    <property type="component" value="Unassembled WGS sequence"/>
</dbReference>
<reference evidence="14" key="1">
    <citation type="submission" date="2015-09" db="EMBL/GenBank/DDBJ databases">
        <authorList>
            <consortium name="Pathogen Informatics"/>
        </authorList>
    </citation>
    <scope>NUCLEOTIDE SEQUENCE [LARGE SCALE GENOMIC DNA]</scope>
    <source>
        <strain evidence="14">Lake Konstanz</strain>
    </source>
</reference>
<dbReference type="SUPFAM" id="SSF53623">
    <property type="entry name" value="MurD-like peptide ligases, catalytic domain"/>
    <property type="match status" value="1"/>
</dbReference>
<evidence type="ECO:0000256" key="1">
    <source>
        <dbReference type="ARBA" id="ARBA00005150"/>
    </source>
</evidence>
<dbReference type="SUPFAM" id="SSF53244">
    <property type="entry name" value="MurD-like peptide ligases, peptide-binding domain"/>
    <property type="match status" value="1"/>
</dbReference>
<organism evidence="13 14">
    <name type="scientific">Bodo saltans</name>
    <name type="common">Flagellated protozoan</name>
    <dbReference type="NCBI Taxonomy" id="75058"/>
    <lineage>
        <taxon>Eukaryota</taxon>
        <taxon>Discoba</taxon>
        <taxon>Euglenozoa</taxon>
        <taxon>Kinetoplastea</taxon>
        <taxon>Metakinetoplastina</taxon>
        <taxon>Eubodonida</taxon>
        <taxon>Bodonidae</taxon>
        <taxon>Bodo</taxon>
    </lineage>
</organism>
<dbReference type="GO" id="GO:0005829">
    <property type="term" value="C:cytosol"/>
    <property type="evidence" value="ECO:0007669"/>
    <property type="project" value="TreeGrafter"/>
</dbReference>
<dbReference type="InterPro" id="IPR001645">
    <property type="entry name" value="Folylpolyglutamate_synth"/>
</dbReference>
<evidence type="ECO:0000313" key="13">
    <source>
        <dbReference type="EMBL" id="CUI14603.1"/>
    </source>
</evidence>
<dbReference type="InterPro" id="IPR018109">
    <property type="entry name" value="Folylpolyglutamate_synth_CS"/>
</dbReference>
<dbReference type="GO" id="GO:0005739">
    <property type="term" value="C:mitochondrion"/>
    <property type="evidence" value="ECO:0007669"/>
    <property type="project" value="TreeGrafter"/>
</dbReference>
<keyword evidence="9" id="KW-0460">Magnesium</keyword>
<evidence type="ECO:0000256" key="10">
    <source>
        <dbReference type="ARBA" id="ARBA00030592"/>
    </source>
</evidence>
<evidence type="ECO:0000256" key="2">
    <source>
        <dbReference type="ARBA" id="ARBA00008276"/>
    </source>
</evidence>